<protein>
    <submittedName>
        <fullName evidence="1">Response regulator</fullName>
    </submittedName>
</protein>
<evidence type="ECO:0000313" key="2">
    <source>
        <dbReference type="Proteomes" id="UP001163223"/>
    </source>
</evidence>
<organism evidence="1 2">
    <name type="scientific">Antarcticirhabdus aurantiaca</name>
    <dbReference type="NCBI Taxonomy" id="2606717"/>
    <lineage>
        <taxon>Bacteria</taxon>
        <taxon>Pseudomonadati</taxon>
        <taxon>Pseudomonadota</taxon>
        <taxon>Alphaproteobacteria</taxon>
        <taxon>Hyphomicrobiales</taxon>
        <taxon>Aurantimonadaceae</taxon>
        <taxon>Antarcticirhabdus</taxon>
    </lineage>
</organism>
<gene>
    <name evidence="1" type="ORF">OXU80_04180</name>
</gene>
<proteinExistence type="predicted"/>
<keyword evidence="2" id="KW-1185">Reference proteome</keyword>
<reference evidence="1" key="1">
    <citation type="submission" date="2022-11" db="EMBL/GenBank/DDBJ databases">
        <title>beta-Carotene-producing bacterium, Jeongeuplla avenae sp. nov., alleviates the salt stress of Arabidopsis seedlings.</title>
        <authorList>
            <person name="Jiang L."/>
            <person name="Lee J."/>
        </authorList>
    </citation>
    <scope>NUCLEOTIDE SEQUENCE</scope>
    <source>
        <strain evidence="1">DY_R2A_6</strain>
    </source>
</reference>
<dbReference type="Proteomes" id="UP001163223">
    <property type="component" value="Chromosome"/>
</dbReference>
<dbReference type="EMBL" id="CP113520">
    <property type="protein sequence ID" value="WAJ29443.1"/>
    <property type="molecule type" value="Genomic_DNA"/>
</dbReference>
<accession>A0ACD4NRV6</accession>
<evidence type="ECO:0000313" key="1">
    <source>
        <dbReference type="EMBL" id="WAJ29443.1"/>
    </source>
</evidence>
<sequence>MTHDSMDQEPRNAFRPQPPSLRNKRVLVVEDDFFVAEETVRDFEDFGAEVVGPVSSLTLAFDVVLNGQAIDGAVLDINLLGERVFPLVDVLRRRGVPCVFATGYDRWTVPTDYQSVPLLQKPVVTAEVARALFG</sequence>
<name>A0ACD4NRV6_9HYPH</name>